<dbReference type="Gene3D" id="1.20.1300.10">
    <property type="entry name" value="Fumarate reductase/succinate dehydrogenase, transmembrane subunit"/>
    <property type="match status" value="1"/>
</dbReference>
<keyword evidence="1" id="KW-0812">Transmembrane</keyword>
<reference evidence="2" key="1">
    <citation type="journal article" date="2014" name="Int. J. Syst. Evol. Microbiol.">
        <title>Complete genome sequence of Corynebacterium casei LMG S-19264T (=DSM 44701T), isolated from a smear-ripened cheese.</title>
        <authorList>
            <consortium name="US DOE Joint Genome Institute (JGI-PGF)"/>
            <person name="Walter F."/>
            <person name="Albersmeier A."/>
            <person name="Kalinowski J."/>
            <person name="Ruckert C."/>
        </authorList>
    </citation>
    <scope>NUCLEOTIDE SEQUENCE</scope>
    <source>
        <strain evidence="2">CGMCC 4.7306</strain>
    </source>
</reference>
<dbReference type="NCBIfam" id="TIGR02046">
    <property type="entry name" value="sdhC_b558_fam"/>
    <property type="match status" value="1"/>
</dbReference>
<feature type="transmembrane region" description="Helical" evidence="1">
    <location>
        <begin position="195"/>
        <end position="220"/>
    </location>
</feature>
<dbReference type="GO" id="GO:0016020">
    <property type="term" value="C:membrane"/>
    <property type="evidence" value="ECO:0007669"/>
    <property type="project" value="InterPro"/>
</dbReference>
<reference evidence="2" key="2">
    <citation type="submission" date="2020-09" db="EMBL/GenBank/DDBJ databases">
        <authorList>
            <person name="Sun Q."/>
            <person name="Zhou Y."/>
        </authorList>
    </citation>
    <scope>NUCLEOTIDE SEQUENCE</scope>
    <source>
        <strain evidence="2">CGMCC 4.7306</strain>
    </source>
</reference>
<feature type="transmembrane region" description="Helical" evidence="1">
    <location>
        <begin position="153"/>
        <end position="174"/>
    </location>
</feature>
<accession>A0A917SB77</accession>
<dbReference type="EMBL" id="BMMZ01000006">
    <property type="protein sequence ID" value="GGL67045.1"/>
    <property type="molecule type" value="Genomic_DNA"/>
</dbReference>
<organism evidence="2 3">
    <name type="scientific">Microlunatus endophyticus</name>
    <dbReference type="NCBI Taxonomy" id="1716077"/>
    <lineage>
        <taxon>Bacteria</taxon>
        <taxon>Bacillati</taxon>
        <taxon>Actinomycetota</taxon>
        <taxon>Actinomycetes</taxon>
        <taxon>Propionibacteriales</taxon>
        <taxon>Propionibacteriaceae</taxon>
        <taxon>Microlunatus</taxon>
    </lineage>
</organism>
<protein>
    <submittedName>
        <fullName evidence="2">Succinate dehydrogenase</fullName>
    </submittedName>
</protein>
<dbReference type="AlphaFoldDB" id="A0A917SB77"/>
<name>A0A917SB77_9ACTN</name>
<evidence type="ECO:0000313" key="3">
    <source>
        <dbReference type="Proteomes" id="UP000613840"/>
    </source>
</evidence>
<dbReference type="SUPFAM" id="SSF81343">
    <property type="entry name" value="Fumarate reductase respiratory complex transmembrane subunits"/>
    <property type="match status" value="1"/>
</dbReference>
<keyword evidence="1" id="KW-0472">Membrane</keyword>
<evidence type="ECO:0000313" key="2">
    <source>
        <dbReference type="EMBL" id="GGL67045.1"/>
    </source>
</evidence>
<feature type="transmembrane region" description="Helical" evidence="1">
    <location>
        <begin position="108"/>
        <end position="133"/>
    </location>
</feature>
<gene>
    <name evidence="2" type="primary">sdhC</name>
    <name evidence="2" type="ORF">GCM10011575_26920</name>
</gene>
<feature type="transmembrane region" description="Helical" evidence="1">
    <location>
        <begin position="54"/>
        <end position="75"/>
    </location>
</feature>
<dbReference type="InterPro" id="IPR011138">
    <property type="entry name" value="Cytochrome_b-558"/>
</dbReference>
<keyword evidence="3" id="KW-1185">Reference proteome</keyword>
<proteinExistence type="predicted"/>
<sequence length="221" mass="24672">MALKALMAVTGLFMVLFLILHVYGVLQAFGGREVYNAYATHLHQFGVPILHYNWFLWIIGVVLLIAVLGHIYAAAHLTVRDWRARTGAGRRYQTNKGRRGNQRSYASFTLRIGGVYLGLYVIFHLLNLTAGTIHPGGATPDPYQLLLNNFKVWWVVLIYTLGMIAVGFHLRHGVWSALTTLGAHTGLKARRRLNILAYILSFGIAIGFLLVPWAIVVGVIH</sequence>
<evidence type="ECO:0000256" key="1">
    <source>
        <dbReference type="SAM" id="Phobius"/>
    </source>
</evidence>
<dbReference type="InterPro" id="IPR034804">
    <property type="entry name" value="SQR/QFR_C/D"/>
</dbReference>
<dbReference type="Proteomes" id="UP000613840">
    <property type="component" value="Unassembled WGS sequence"/>
</dbReference>
<dbReference type="CDD" id="cd03498">
    <property type="entry name" value="SQR_TypeB_2_TM"/>
    <property type="match status" value="1"/>
</dbReference>
<comment type="caution">
    <text evidence="2">The sequence shown here is derived from an EMBL/GenBank/DDBJ whole genome shotgun (WGS) entry which is preliminary data.</text>
</comment>
<keyword evidence="1" id="KW-1133">Transmembrane helix</keyword>